<comment type="caution">
    <text evidence="1">The sequence shown here is derived from an EMBL/GenBank/DDBJ whole genome shotgun (WGS) entry which is preliminary data.</text>
</comment>
<reference evidence="1 2" key="1">
    <citation type="submission" date="2021-06" db="EMBL/GenBank/DDBJ databases">
        <title>Caerostris extrusa draft genome.</title>
        <authorList>
            <person name="Kono N."/>
            <person name="Arakawa K."/>
        </authorList>
    </citation>
    <scope>NUCLEOTIDE SEQUENCE [LARGE SCALE GENOMIC DNA]</scope>
</reference>
<protein>
    <submittedName>
        <fullName evidence="1">Uncharacterized protein</fullName>
    </submittedName>
</protein>
<dbReference type="EMBL" id="BPLR01021115">
    <property type="protein sequence ID" value="GIX86161.1"/>
    <property type="molecule type" value="Genomic_DNA"/>
</dbReference>
<organism evidence="1 2">
    <name type="scientific">Caerostris extrusa</name>
    <name type="common">Bark spider</name>
    <name type="synonym">Caerostris bankana</name>
    <dbReference type="NCBI Taxonomy" id="172846"/>
    <lineage>
        <taxon>Eukaryota</taxon>
        <taxon>Metazoa</taxon>
        <taxon>Ecdysozoa</taxon>
        <taxon>Arthropoda</taxon>
        <taxon>Chelicerata</taxon>
        <taxon>Arachnida</taxon>
        <taxon>Araneae</taxon>
        <taxon>Araneomorphae</taxon>
        <taxon>Entelegynae</taxon>
        <taxon>Araneoidea</taxon>
        <taxon>Araneidae</taxon>
        <taxon>Caerostris</taxon>
    </lineage>
</organism>
<dbReference type="AlphaFoldDB" id="A0AAV4NN11"/>
<dbReference type="Proteomes" id="UP001054945">
    <property type="component" value="Unassembled WGS sequence"/>
</dbReference>
<keyword evidence="2" id="KW-1185">Reference proteome</keyword>
<evidence type="ECO:0000313" key="2">
    <source>
        <dbReference type="Proteomes" id="UP001054945"/>
    </source>
</evidence>
<proteinExistence type="predicted"/>
<accession>A0AAV4NN11</accession>
<sequence>MISGSYAGSVRVPADFIIIIRIVFQPMIRRCRALSTDDDEEEGDGLKTLLTRYLRKLGWPCGAEDTHQGVKKHRRSMYSIYNLT</sequence>
<name>A0AAV4NN11_CAEEX</name>
<evidence type="ECO:0000313" key="1">
    <source>
        <dbReference type="EMBL" id="GIX86161.1"/>
    </source>
</evidence>
<gene>
    <name evidence="1" type="ORF">CEXT_188991</name>
</gene>